<dbReference type="InterPro" id="IPR013325">
    <property type="entry name" value="RNA_pol_sigma_r2"/>
</dbReference>
<evidence type="ECO:0000313" key="9">
    <source>
        <dbReference type="Proteomes" id="UP000482800"/>
    </source>
</evidence>
<keyword evidence="3" id="KW-0731">Sigma factor</keyword>
<evidence type="ECO:0000256" key="1">
    <source>
        <dbReference type="ARBA" id="ARBA00010641"/>
    </source>
</evidence>
<dbReference type="PANTHER" id="PTHR43133">
    <property type="entry name" value="RNA POLYMERASE ECF-TYPE SIGMA FACTO"/>
    <property type="match status" value="1"/>
</dbReference>
<dbReference type="InterPro" id="IPR013249">
    <property type="entry name" value="RNA_pol_sigma70_r4_t2"/>
</dbReference>
<keyword evidence="2" id="KW-0805">Transcription regulation</keyword>
<dbReference type="GO" id="GO:0016987">
    <property type="term" value="F:sigma factor activity"/>
    <property type="evidence" value="ECO:0007669"/>
    <property type="project" value="UniProtKB-KW"/>
</dbReference>
<dbReference type="SUPFAM" id="SSF88946">
    <property type="entry name" value="Sigma2 domain of RNA polymerase sigma factors"/>
    <property type="match status" value="1"/>
</dbReference>
<protein>
    <submittedName>
        <fullName evidence="8">DNA-directed RNA polymerase sigma-70 factor</fullName>
    </submittedName>
</protein>
<evidence type="ECO:0000256" key="4">
    <source>
        <dbReference type="ARBA" id="ARBA00023125"/>
    </source>
</evidence>
<evidence type="ECO:0000259" key="7">
    <source>
        <dbReference type="Pfam" id="PF08281"/>
    </source>
</evidence>
<dbReference type="InterPro" id="IPR014284">
    <property type="entry name" value="RNA_pol_sigma-70_dom"/>
</dbReference>
<evidence type="ECO:0000259" key="6">
    <source>
        <dbReference type="Pfam" id="PF04542"/>
    </source>
</evidence>
<feature type="domain" description="RNA polymerase sigma-70 region 2" evidence="6">
    <location>
        <begin position="14"/>
        <end position="76"/>
    </location>
</feature>
<proteinExistence type="inferred from homology"/>
<dbReference type="InterPro" id="IPR014325">
    <property type="entry name" value="RNA_pol_sigma-E_actinobac"/>
</dbReference>
<dbReference type="NCBIfam" id="TIGR02937">
    <property type="entry name" value="sigma70-ECF"/>
    <property type="match status" value="1"/>
</dbReference>
<dbReference type="Pfam" id="PF08281">
    <property type="entry name" value="Sigma70_r4_2"/>
    <property type="match status" value="1"/>
</dbReference>
<dbReference type="GO" id="GO:0003677">
    <property type="term" value="F:DNA binding"/>
    <property type="evidence" value="ECO:0007669"/>
    <property type="project" value="UniProtKB-KW"/>
</dbReference>
<evidence type="ECO:0000256" key="3">
    <source>
        <dbReference type="ARBA" id="ARBA00023082"/>
    </source>
</evidence>
<dbReference type="SUPFAM" id="SSF88659">
    <property type="entry name" value="Sigma3 and sigma4 domains of RNA polymerase sigma factors"/>
    <property type="match status" value="1"/>
</dbReference>
<dbReference type="CDD" id="cd06171">
    <property type="entry name" value="Sigma70_r4"/>
    <property type="match status" value="1"/>
</dbReference>
<dbReference type="InterPro" id="IPR013324">
    <property type="entry name" value="RNA_pol_sigma_r3/r4-like"/>
</dbReference>
<keyword evidence="4" id="KW-0238">DNA-binding</keyword>
<dbReference type="InterPro" id="IPR007627">
    <property type="entry name" value="RNA_pol_sigma70_r2"/>
</dbReference>
<keyword evidence="9" id="KW-1185">Reference proteome</keyword>
<organism evidence="8 9">
    <name type="scientific">Phytohabitans houttuyneae</name>
    <dbReference type="NCBI Taxonomy" id="1076126"/>
    <lineage>
        <taxon>Bacteria</taxon>
        <taxon>Bacillati</taxon>
        <taxon>Actinomycetota</taxon>
        <taxon>Actinomycetes</taxon>
        <taxon>Micromonosporales</taxon>
        <taxon>Micromonosporaceae</taxon>
    </lineage>
</organism>
<dbReference type="Pfam" id="PF04542">
    <property type="entry name" value="Sigma70_r2"/>
    <property type="match status" value="1"/>
</dbReference>
<dbReference type="Gene3D" id="1.10.1740.10">
    <property type="match status" value="1"/>
</dbReference>
<dbReference type="InterPro" id="IPR039425">
    <property type="entry name" value="RNA_pol_sigma-70-like"/>
</dbReference>
<keyword evidence="8" id="KW-0240">DNA-directed RNA polymerase</keyword>
<keyword evidence="5" id="KW-0804">Transcription</keyword>
<name>A0A6V8KJI4_9ACTN</name>
<evidence type="ECO:0000256" key="2">
    <source>
        <dbReference type="ARBA" id="ARBA00023015"/>
    </source>
</evidence>
<dbReference type="EMBL" id="BLPF01000002">
    <property type="protein sequence ID" value="GFJ82608.1"/>
    <property type="molecule type" value="Genomic_DNA"/>
</dbReference>
<dbReference type="GO" id="GO:0006352">
    <property type="term" value="P:DNA-templated transcription initiation"/>
    <property type="evidence" value="ECO:0007669"/>
    <property type="project" value="InterPro"/>
</dbReference>
<dbReference type="InterPro" id="IPR036388">
    <property type="entry name" value="WH-like_DNA-bd_sf"/>
</dbReference>
<reference evidence="8 9" key="2">
    <citation type="submission" date="2020-03" db="EMBL/GenBank/DDBJ databases">
        <authorList>
            <person name="Ichikawa N."/>
            <person name="Kimura A."/>
            <person name="Kitahashi Y."/>
            <person name="Uohara A."/>
        </authorList>
    </citation>
    <scope>NUCLEOTIDE SEQUENCE [LARGE SCALE GENOMIC DNA]</scope>
    <source>
        <strain evidence="8 9">NBRC 108639</strain>
    </source>
</reference>
<sequence length="175" mass="20029">MRGPEHDESFVRFVRECGPQLYRVAYLLTGQTATAEDLYQAALTRSYVAWRRVREQDAYRYVRRVLVNLHTDWWRAPRTWRERTVSAPPERAGLDDPAAAVVHRDQIGRALQRLTRRERAAVVLRYFADLSEHDTAQELGVSVGTVKSTTARALAKLRLSPDLTEPSEEELSGHA</sequence>
<gene>
    <name evidence="8" type="primary">rpoE_20</name>
    <name evidence="8" type="ORF">Phou_067880</name>
</gene>
<reference evidence="8 9" key="1">
    <citation type="submission" date="2020-03" db="EMBL/GenBank/DDBJ databases">
        <title>Whole genome shotgun sequence of Phytohabitans houttuyneae NBRC 108639.</title>
        <authorList>
            <person name="Komaki H."/>
            <person name="Tamura T."/>
        </authorList>
    </citation>
    <scope>NUCLEOTIDE SEQUENCE [LARGE SCALE GENOMIC DNA]</scope>
    <source>
        <strain evidence="8 9">NBRC 108639</strain>
    </source>
</reference>
<comment type="caution">
    <text evidence="8">The sequence shown here is derived from an EMBL/GenBank/DDBJ whole genome shotgun (WGS) entry which is preliminary data.</text>
</comment>
<evidence type="ECO:0000313" key="8">
    <source>
        <dbReference type="EMBL" id="GFJ82608.1"/>
    </source>
</evidence>
<dbReference type="NCBIfam" id="TIGR02983">
    <property type="entry name" value="SigE-fam_strep"/>
    <property type="match status" value="1"/>
</dbReference>
<dbReference type="GO" id="GO:0000428">
    <property type="term" value="C:DNA-directed RNA polymerase complex"/>
    <property type="evidence" value="ECO:0007669"/>
    <property type="project" value="UniProtKB-KW"/>
</dbReference>
<comment type="similarity">
    <text evidence="1">Belongs to the sigma-70 factor family. ECF subfamily.</text>
</comment>
<evidence type="ECO:0000256" key="5">
    <source>
        <dbReference type="ARBA" id="ARBA00023163"/>
    </source>
</evidence>
<dbReference type="AlphaFoldDB" id="A0A6V8KJI4"/>
<dbReference type="PANTHER" id="PTHR43133:SF50">
    <property type="entry name" value="ECF RNA POLYMERASE SIGMA FACTOR SIGM"/>
    <property type="match status" value="1"/>
</dbReference>
<dbReference type="Proteomes" id="UP000482800">
    <property type="component" value="Unassembled WGS sequence"/>
</dbReference>
<feature type="domain" description="RNA polymerase sigma factor 70 region 4 type 2" evidence="7">
    <location>
        <begin position="105"/>
        <end position="157"/>
    </location>
</feature>
<dbReference type="RefSeq" id="WP_173063336.1">
    <property type="nucleotide sequence ID" value="NZ_BAABGO010000010.1"/>
</dbReference>
<dbReference type="Gene3D" id="1.10.10.10">
    <property type="entry name" value="Winged helix-like DNA-binding domain superfamily/Winged helix DNA-binding domain"/>
    <property type="match status" value="1"/>
</dbReference>
<accession>A0A6V8KJI4</accession>